<dbReference type="PANTHER" id="PTHR46817:SF1">
    <property type="entry name" value="SAC DOMAIN-CONTAINING PROTEIN"/>
    <property type="match status" value="1"/>
</dbReference>
<accession>A0ABQ8UAV3</accession>
<protein>
    <submittedName>
        <fullName evidence="1">Uncharacterized protein</fullName>
    </submittedName>
</protein>
<name>A0ABQ8UAV3_9EUKA</name>
<organism evidence="1 2">
    <name type="scientific">Paratrimastix pyriformis</name>
    <dbReference type="NCBI Taxonomy" id="342808"/>
    <lineage>
        <taxon>Eukaryota</taxon>
        <taxon>Metamonada</taxon>
        <taxon>Preaxostyla</taxon>
        <taxon>Paratrimastigidae</taxon>
        <taxon>Paratrimastix</taxon>
    </lineage>
</organism>
<comment type="caution">
    <text evidence="1">The sequence shown here is derived from an EMBL/GenBank/DDBJ whole genome shotgun (WGS) entry which is preliminary data.</text>
</comment>
<evidence type="ECO:0000313" key="1">
    <source>
        <dbReference type="EMBL" id="KAJ4456431.1"/>
    </source>
</evidence>
<keyword evidence="2" id="KW-1185">Reference proteome</keyword>
<dbReference type="PANTHER" id="PTHR46817">
    <property type="entry name" value="PHOSPHOINOSITIDE PHOSPHATASE SAC9-RELATED"/>
    <property type="match status" value="1"/>
</dbReference>
<reference evidence="1" key="1">
    <citation type="journal article" date="2022" name="bioRxiv">
        <title>Genomics of Preaxostyla Flagellates Illuminates Evolutionary Transitions and the Path Towards Mitochondrial Loss.</title>
        <authorList>
            <person name="Novak L.V.F."/>
            <person name="Treitli S.C."/>
            <person name="Pyrih J."/>
            <person name="Halakuc P."/>
            <person name="Pipaliya S.V."/>
            <person name="Vacek V."/>
            <person name="Brzon O."/>
            <person name="Soukal P."/>
            <person name="Eme L."/>
            <person name="Dacks J.B."/>
            <person name="Karnkowska A."/>
            <person name="Elias M."/>
            <person name="Hampl V."/>
        </authorList>
    </citation>
    <scope>NUCLEOTIDE SEQUENCE</scope>
    <source>
        <strain evidence="1">RCP-MX</strain>
    </source>
</reference>
<gene>
    <name evidence="1" type="ORF">PAPYR_8327</name>
</gene>
<dbReference type="Proteomes" id="UP001141327">
    <property type="component" value="Unassembled WGS sequence"/>
</dbReference>
<dbReference type="EMBL" id="JAPMOS010000070">
    <property type="protein sequence ID" value="KAJ4456431.1"/>
    <property type="molecule type" value="Genomic_DNA"/>
</dbReference>
<evidence type="ECO:0000313" key="2">
    <source>
        <dbReference type="Proteomes" id="UP001141327"/>
    </source>
</evidence>
<dbReference type="Gene3D" id="1.20.930.80">
    <property type="match status" value="1"/>
</dbReference>
<proteinExistence type="predicted"/>
<sequence>MASRISRHVFVECTANCYFIVSSLCTRKDTQVISIEPTSGQLVYTAIPGVDLFPKEQNALAAISQRFGGVLHVLPFAAILGYVVFGREAWLHIATKVDSCFPQFPSSFSLVHRALVYAERPRGRKFDSESFLTPAGFSSSTGWSAQPGRKAAEAPPVTRSRYYKVPWQQCPEMVSRPNCFLWRGSLYLIQEELPALLLPIFRTVCII</sequence>